<gene>
    <name evidence="7" type="ORF">OSTLU_31737</name>
</gene>
<dbReference type="Pfam" id="PF01169">
    <property type="entry name" value="GDT1"/>
    <property type="match status" value="2"/>
</dbReference>
<evidence type="ECO:0000256" key="6">
    <source>
        <dbReference type="RuleBase" id="RU365102"/>
    </source>
</evidence>
<dbReference type="AlphaFoldDB" id="A4RXL5"/>
<comment type="similarity">
    <text evidence="2 6">Belongs to the GDT1 family.</text>
</comment>
<dbReference type="PANTHER" id="PTHR12608">
    <property type="entry name" value="TRANSMEMBRANE PROTEIN HTP-1 RELATED"/>
    <property type="match status" value="1"/>
</dbReference>
<evidence type="ECO:0000256" key="3">
    <source>
        <dbReference type="ARBA" id="ARBA00022692"/>
    </source>
</evidence>
<dbReference type="RefSeq" id="XP_001418017.1">
    <property type="nucleotide sequence ID" value="XM_001417980.1"/>
</dbReference>
<dbReference type="GO" id="GO:0032468">
    <property type="term" value="P:Golgi calcium ion homeostasis"/>
    <property type="evidence" value="ECO:0007669"/>
    <property type="project" value="TreeGrafter"/>
</dbReference>
<evidence type="ECO:0000313" key="7">
    <source>
        <dbReference type="EMBL" id="ABO96310.1"/>
    </source>
</evidence>
<proteinExistence type="inferred from homology"/>
<comment type="caution">
    <text evidence="6">Lacks conserved residue(s) required for the propagation of feature annotation.</text>
</comment>
<dbReference type="EMBL" id="CP000585">
    <property type="protein sequence ID" value="ABO96310.1"/>
    <property type="molecule type" value="Genomic_DNA"/>
</dbReference>
<dbReference type="GO" id="GO:0032472">
    <property type="term" value="P:Golgi calcium ion transport"/>
    <property type="evidence" value="ECO:0007669"/>
    <property type="project" value="TreeGrafter"/>
</dbReference>
<organism evidence="7 8">
    <name type="scientific">Ostreococcus lucimarinus (strain CCE9901)</name>
    <dbReference type="NCBI Taxonomy" id="436017"/>
    <lineage>
        <taxon>Eukaryota</taxon>
        <taxon>Viridiplantae</taxon>
        <taxon>Chlorophyta</taxon>
        <taxon>Mamiellophyceae</taxon>
        <taxon>Mamiellales</taxon>
        <taxon>Bathycoccaceae</taxon>
        <taxon>Ostreococcus</taxon>
    </lineage>
</organism>
<dbReference type="HOGENOM" id="CLU_040186_0_2_1"/>
<dbReference type="PROSITE" id="PS01214">
    <property type="entry name" value="UPF0016"/>
    <property type="match status" value="1"/>
</dbReference>
<dbReference type="Gramene" id="ABO96310">
    <property type="protein sequence ID" value="ABO96310"/>
    <property type="gene ID" value="OSTLU_31737"/>
</dbReference>
<dbReference type="PANTHER" id="PTHR12608:SF1">
    <property type="entry name" value="TRANSMEMBRANE PROTEIN 165"/>
    <property type="match status" value="1"/>
</dbReference>
<evidence type="ECO:0000256" key="4">
    <source>
        <dbReference type="ARBA" id="ARBA00022989"/>
    </source>
</evidence>
<dbReference type="GO" id="GO:0016020">
    <property type="term" value="C:membrane"/>
    <property type="evidence" value="ECO:0007669"/>
    <property type="project" value="UniProtKB-SubCell"/>
</dbReference>
<dbReference type="OMA" id="FLYTWYT"/>
<evidence type="ECO:0000256" key="1">
    <source>
        <dbReference type="ARBA" id="ARBA00004141"/>
    </source>
</evidence>
<dbReference type="GeneID" id="5001726"/>
<feature type="transmembrane region" description="Helical" evidence="6">
    <location>
        <begin position="42"/>
        <end position="65"/>
    </location>
</feature>
<name>A4RXL5_OSTLU</name>
<dbReference type="InterPro" id="IPR049555">
    <property type="entry name" value="GDT1-like_CS"/>
</dbReference>
<evidence type="ECO:0000313" key="8">
    <source>
        <dbReference type="Proteomes" id="UP000001568"/>
    </source>
</evidence>
<keyword evidence="4 6" id="KW-1133">Transmembrane helix</keyword>
<reference evidence="7 8" key="1">
    <citation type="journal article" date="2007" name="Proc. Natl. Acad. Sci. U.S.A.">
        <title>The tiny eukaryote Ostreococcus provides genomic insights into the paradox of plankton speciation.</title>
        <authorList>
            <person name="Palenik B."/>
            <person name="Grimwood J."/>
            <person name="Aerts A."/>
            <person name="Rouze P."/>
            <person name="Salamov A."/>
            <person name="Putnam N."/>
            <person name="Dupont C."/>
            <person name="Jorgensen R."/>
            <person name="Derelle E."/>
            <person name="Rombauts S."/>
            <person name="Zhou K."/>
            <person name="Otillar R."/>
            <person name="Merchant S.S."/>
            <person name="Podell S."/>
            <person name="Gaasterland T."/>
            <person name="Napoli C."/>
            <person name="Gendler K."/>
            <person name="Manuell A."/>
            <person name="Tai V."/>
            <person name="Vallon O."/>
            <person name="Piganeau G."/>
            <person name="Jancek S."/>
            <person name="Heijde M."/>
            <person name="Jabbari K."/>
            <person name="Bowler C."/>
            <person name="Lohr M."/>
            <person name="Robbens S."/>
            <person name="Werner G."/>
            <person name="Dubchak I."/>
            <person name="Pazour G.J."/>
            <person name="Ren Q."/>
            <person name="Paulsen I."/>
            <person name="Delwiche C."/>
            <person name="Schmutz J."/>
            <person name="Rokhsar D."/>
            <person name="Van de Peer Y."/>
            <person name="Moreau H."/>
            <person name="Grigoriev I.V."/>
        </authorList>
    </citation>
    <scope>NUCLEOTIDE SEQUENCE [LARGE SCALE GENOMIC DNA]</scope>
    <source>
        <strain evidence="7 8">CCE9901</strain>
    </source>
</reference>
<protein>
    <recommendedName>
        <fullName evidence="6">GDT1 family protein</fullName>
    </recommendedName>
</protein>
<dbReference type="GO" id="GO:0005384">
    <property type="term" value="F:manganese ion transmembrane transporter activity"/>
    <property type="evidence" value="ECO:0007669"/>
    <property type="project" value="TreeGrafter"/>
</dbReference>
<keyword evidence="3 6" id="KW-0812">Transmembrane</keyword>
<comment type="subcellular location">
    <subcellularLocation>
        <location evidence="1 6">Membrane</location>
        <topology evidence="1 6">Multi-pass membrane protein</topology>
    </subcellularLocation>
</comment>
<feature type="transmembrane region" description="Helical" evidence="6">
    <location>
        <begin position="158"/>
        <end position="179"/>
    </location>
</feature>
<dbReference type="KEGG" id="olu:OSTLU_31737"/>
<sequence length="212" mass="21996">MTTTAFVEGLSKAFGLIVLSEIGDKTFFIAALMAMKRRRVDVFLGAWSALFAMTALSACAGTMSARALSPVVTKRAATGLFFAFGARGVRDACARGDDDDDELKEVEAELAGRQRNAKKKATTSWAVFAEAFAVTFLAEWGDRSQIATVGLAAQSDVAGVTLGGALGHAVCTGVAVIGGRQLADRAANAERVVTGIGGCLFLLFGVHALLSG</sequence>
<dbReference type="OrthoDB" id="442680at2759"/>
<dbReference type="GO" id="GO:0005794">
    <property type="term" value="C:Golgi apparatus"/>
    <property type="evidence" value="ECO:0007669"/>
    <property type="project" value="TreeGrafter"/>
</dbReference>
<dbReference type="GO" id="GO:0015085">
    <property type="term" value="F:calcium ion transmembrane transporter activity"/>
    <property type="evidence" value="ECO:0007669"/>
    <property type="project" value="TreeGrafter"/>
</dbReference>
<evidence type="ECO:0000256" key="2">
    <source>
        <dbReference type="ARBA" id="ARBA00009190"/>
    </source>
</evidence>
<keyword evidence="8" id="KW-1185">Reference proteome</keyword>
<dbReference type="eggNOG" id="KOG2881">
    <property type="taxonomic scope" value="Eukaryota"/>
</dbReference>
<accession>A4RXL5</accession>
<feature type="transmembrane region" description="Helical" evidence="6">
    <location>
        <begin position="191"/>
        <end position="210"/>
    </location>
</feature>
<evidence type="ECO:0000256" key="5">
    <source>
        <dbReference type="ARBA" id="ARBA00023136"/>
    </source>
</evidence>
<keyword evidence="5 6" id="KW-0472">Membrane</keyword>
<dbReference type="Proteomes" id="UP000001568">
    <property type="component" value="Chromosome 5"/>
</dbReference>
<dbReference type="InterPro" id="IPR001727">
    <property type="entry name" value="GDT1-like"/>
</dbReference>